<evidence type="ECO:0000313" key="2">
    <source>
        <dbReference type="EMBL" id="NWH05296.1"/>
    </source>
</evidence>
<accession>A0A850TD10</accession>
<dbReference type="Proteomes" id="UP000553343">
    <property type="component" value="Unassembled WGS sequence"/>
</dbReference>
<evidence type="ECO:0000256" key="1">
    <source>
        <dbReference type="SAM" id="SignalP"/>
    </source>
</evidence>
<evidence type="ECO:0000313" key="3">
    <source>
        <dbReference type="Proteomes" id="UP000553343"/>
    </source>
</evidence>
<feature type="chain" id="PRO_5032554039" evidence="1">
    <location>
        <begin position="22"/>
        <end position="243"/>
    </location>
</feature>
<comment type="caution">
    <text evidence="2">The sequence shown here is derived from an EMBL/GenBank/DDBJ whole genome shotgun (WGS) entry which is preliminary data.</text>
</comment>
<keyword evidence="3" id="KW-1185">Reference proteome</keyword>
<sequence length="243" mass="26625">MKKIFLCSVLFLLLMSGMSQAEMITIGTATYNGNDYNLIWDDDNNGNSVVWLDYSNYVNWASQVTWTNSLDSALTYNIDAQYSVTWDDAAWRLPSTVDGGWDVGYEGDPDNDGNYTYTGGYNLANSEMGHLYYEELGNLGYIDTSGNYPQPGWGLTETGDFKNLIASRYWSGTEYANMPSSAWYFRMENGAQSTNNKHYDAYVLAVRSGQVSASSAPVPGTALLLGAGLLGLAAAGRKKGRGV</sequence>
<proteinExistence type="predicted"/>
<dbReference type="AlphaFoldDB" id="A0A850TD10"/>
<reference evidence="2 3" key="1">
    <citation type="submission" date="2020-06" db="EMBL/GenBank/DDBJ databases">
        <title>High-quality draft genome of sulfate reducer Desulfobacter latus type strain AcrS2 isolated from marine sediment.</title>
        <authorList>
            <person name="Hoppe M."/>
            <person name="Larsen C.K."/>
            <person name="Marshall I.P.G."/>
            <person name="Schramm A."/>
            <person name="Marietou A.G."/>
        </authorList>
    </citation>
    <scope>NUCLEOTIDE SEQUENCE [LARGE SCALE GENOMIC DNA]</scope>
    <source>
        <strain evidence="2 3">AcRS2</strain>
    </source>
</reference>
<keyword evidence="1" id="KW-0732">Signal</keyword>
<feature type="signal peptide" evidence="1">
    <location>
        <begin position="1"/>
        <end position="21"/>
    </location>
</feature>
<name>A0A850TD10_9BACT</name>
<gene>
    <name evidence="2" type="ORF">HXW94_09905</name>
</gene>
<dbReference type="EMBL" id="JACADJ010000030">
    <property type="protein sequence ID" value="NWH05296.1"/>
    <property type="molecule type" value="Genomic_DNA"/>
</dbReference>
<dbReference type="RefSeq" id="WP_178366751.1">
    <property type="nucleotide sequence ID" value="NZ_JACADJ010000030.1"/>
</dbReference>
<protein>
    <submittedName>
        <fullName evidence="2">DUF1566 domain-containing protein</fullName>
    </submittedName>
</protein>
<organism evidence="2 3">
    <name type="scientific">Desulfobacter latus</name>
    <dbReference type="NCBI Taxonomy" id="2292"/>
    <lineage>
        <taxon>Bacteria</taxon>
        <taxon>Pseudomonadati</taxon>
        <taxon>Thermodesulfobacteriota</taxon>
        <taxon>Desulfobacteria</taxon>
        <taxon>Desulfobacterales</taxon>
        <taxon>Desulfobacteraceae</taxon>
        <taxon>Desulfobacter</taxon>
    </lineage>
</organism>